<sequence length="250" mass="27389">MLKSPWMRWSFVLGIALGGFFDGILLHQVLQWHHFLSLVPGMDDLRLQVMWDGYFHVLMYVIAVAGLWGLWQARRRGVPAPGATALAAAVLLGFGVWNLIDVGLAHWILRIHRIRLDTPDPLFWDVLWLAVFGLVPLALGWWLRGRPSGPGSATAALLVFATGTALAGGWALREPPGQDFTAVVFAPGTTPAQVFDALDASEARLVWSDRPMGVVLVAVPKDKRWRFYRHGAVLVGGTGLPAGCIGWSKV</sequence>
<reference evidence="2" key="1">
    <citation type="journal article" date="2014" name="Int. J. Syst. Evol. Microbiol.">
        <title>Complete genome sequence of Corynebacterium casei LMG S-19264T (=DSM 44701T), isolated from a smear-ripened cheese.</title>
        <authorList>
            <consortium name="US DOE Joint Genome Institute (JGI-PGF)"/>
            <person name="Walter F."/>
            <person name="Albersmeier A."/>
            <person name="Kalinowski J."/>
            <person name="Ruckert C."/>
        </authorList>
    </citation>
    <scope>NUCLEOTIDE SEQUENCE</scope>
    <source>
        <strain evidence="2">KCTC 12343</strain>
    </source>
</reference>
<dbReference type="EMBL" id="CP036401">
    <property type="protein sequence ID" value="QBI02579.1"/>
    <property type="molecule type" value="Genomic_DNA"/>
</dbReference>
<evidence type="ECO:0000256" key="1">
    <source>
        <dbReference type="SAM" id="Phobius"/>
    </source>
</evidence>
<reference evidence="2" key="3">
    <citation type="submission" date="2022-12" db="EMBL/GenBank/DDBJ databases">
        <authorList>
            <person name="Sun Q."/>
            <person name="Kim S."/>
        </authorList>
    </citation>
    <scope>NUCLEOTIDE SEQUENCE</scope>
    <source>
        <strain evidence="2">KCTC 12343</strain>
    </source>
</reference>
<keyword evidence="1" id="KW-0472">Membrane</keyword>
<keyword evidence="4" id="KW-1185">Reference proteome</keyword>
<protein>
    <submittedName>
        <fullName evidence="3">DUF2243 domain-containing protein</fullName>
    </submittedName>
</protein>
<name>A0A411X0U0_9BURK</name>
<feature type="transmembrane region" description="Helical" evidence="1">
    <location>
        <begin position="121"/>
        <end position="143"/>
    </location>
</feature>
<gene>
    <name evidence="3" type="ORF">EYF70_18320</name>
    <name evidence="2" type="ORF">GCM10007387_24450</name>
</gene>
<keyword evidence="1" id="KW-1133">Transmembrane helix</keyword>
<organism evidence="2 5">
    <name type="scientific">Pseudoduganella albidiflava</name>
    <dbReference type="NCBI Taxonomy" id="321983"/>
    <lineage>
        <taxon>Bacteria</taxon>
        <taxon>Pseudomonadati</taxon>
        <taxon>Pseudomonadota</taxon>
        <taxon>Betaproteobacteria</taxon>
        <taxon>Burkholderiales</taxon>
        <taxon>Oxalobacteraceae</taxon>
        <taxon>Telluria group</taxon>
        <taxon>Pseudoduganella</taxon>
    </lineage>
</organism>
<feature type="transmembrane region" description="Helical" evidence="1">
    <location>
        <begin position="53"/>
        <end position="71"/>
    </location>
</feature>
<feature type="transmembrane region" description="Helical" evidence="1">
    <location>
        <begin position="12"/>
        <end position="33"/>
    </location>
</feature>
<dbReference type="Pfam" id="PF10002">
    <property type="entry name" value="DUF2243"/>
    <property type="match status" value="1"/>
</dbReference>
<reference evidence="3 4" key="2">
    <citation type="submission" date="2019-02" db="EMBL/GenBank/DDBJ databases">
        <title>Draft Genome Sequences of Six Type Strains of the Genus Massilia.</title>
        <authorList>
            <person name="Miess H."/>
            <person name="Frediansyhah A."/>
            <person name="Gross H."/>
        </authorList>
    </citation>
    <scope>NUCLEOTIDE SEQUENCE [LARGE SCALE GENOMIC DNA]</scope>
    <source>
        <strain evidence="3 4">DSM 17472</strain>
    </source>
</reference>
<accession>A0A411X0U0</accession>
<keyword evidence="1" id="KW-0812">Transmembrane</keyword>
<evidence type="ECO:0000313" key="4">
    <source>
        <dbReference type="Proteomes" id="UP000292307"/>
    </source>
</evidence>
<dbReference type="RefSeq" id="WP_131146690.1">
    <property type="nucleotide sequence ID" value="NZ_BMWV01000005.1"/>
</dbReference>
<dbReference type="Proteomes" id="UP000292307">
    <property type="component" value="Chromosome"/>
</dbReference>
<evidence type="ECO:0000313" key="2">
    <source>
        <dbReference type="EMBL" id="GGY41635.1"/>
    </source>
</evidence>
<dbReference type="InterPro" id="IPR018719">
    <property type="entry name" value="DUF2243_membrane"/>
</dbReference>
<evidence type="ECO:0000313" key="3">
    <source>
        <dbReference type="EMBL" id="QBI02579.1"/>
    </source>
</evidence>
<proteinExistence type="predicted"/>
<feature type="transmembrane region" description="Helical" evidence="1">
    <location>
        <begin position="155"/>
        <end position="172"/>
    </location>
</feature>
<evidence type="ECO:0000313" key="5">
    <source>
        <dbReference type="Proteomes" id="UP000628442"/>
    </source>
</evidence>
<dbReference type="Proteomes" id="UP000628442">
    <property type="component" value="Unassembled WGS sequence"/>
</dbReference>
<dbReference type="EMBL" id="BMWV01000005">
    <property type="protein sequence ID" value="GGY41635.1"/>
    <property type="molecule type" value="Genomic_DNA"/>
</dbReference>
<dbReference type="OrthoDB" id="8812328at2"/>
<dbReference type="AlphaFoldDB" id="A0A411X0U0"/>
<feature type="transmembrane region" description="Helical" evidence="1">
    <location>
        <begin position="83"/>
        <end position="109"/>
    </location>
</feature>